<gene>
    <name evidence="2" type="ORF">AVDCRST_MAG83-2424</name>
</gene>
<evidence type="ECO:0000256" key="1">
    <source>
        <dbReference type="SAM" id="MobiDB-lite"/>
    </source>
</evidence>
<feature type="non-terminal residue" evidence="2">
    <location>
        <position position="1"/>
    </location>
</feature>
<reference evidence="2" key="1">
    <citation type="submission" date="2020-02" db="EMBL/GenBank/DDBJ databases">
        <authorList>
            <person name="Meier V. D."/>
        </authorList>
    </citation>
    <scope>NUCLEOTIDE SEQUENCE</scope>
    <source>
        <strain evidence="2">AVDCRST_MAG83</strain>
    </source>
</reference>
<organism evidence="2">
    <name type="scientific">uncultured Arthrobacter sp</name>
    <dbReference type="NCBI Taxonomy" id="114050"/>
    <lineage>
        <taxon>Bacteria</taxon>
        <taxon>Bacillati</taxon>
        <taxon>Actinomycetota</taxon>
        <taxon>Actinomycetes</taxon>
        <taxon>Micrococcales</taxon>
        <taxon>Micrococcaceae</taxon>
        <taxon>Arthrobacter</taxon>
        <taxon>environmental samples</taxon>
    </lineage>
</organism>
<dbReference type="EMBL" id="CADCTE010000137">
    <property type="protein sequence ID" value="CAA9256226.1"/>
    <property type="molecule type" value="Genomic_DNA"/>
</dbReference>
<protein>
    <submittedName>
        <fullName evidence="2">Uncharacterized protein</fullName>
    </submittedName>
</protein>
<evidence type="ECO:0000313" key="2">
    <source>
        <dbReference type="EMBL" id="CAA9256226.1"/>
    </source>
</evidence>
<sequence>EEDVPVHRPAAPGVDARADVLHRCDRCRRLPRPGPGVHRQYDRQRRAPRDGVRRRQRPSGAPAGPCAGLLYGGGSHRGAAAAPGTRGLVGPDDHRPGRGGRGDGGARRLHGHCRRRRGRDPGKHHDVGTGPGDGNPGRHRETPEGRRDHDGCGDLHHHRACLRLEDRGRKEPLLGAPDRCHRPHPGRRRRGGRGTEDRPVGGHRPLRRPDLRRDSHRPGAVAARCPGYFGRRLPL</sequence>
<feature type="region of interest" description="Disordered" evidence="1">
    <location>
        <begin position="27"/>
        <end position="154"/>
    </location>
</feature>
<feature type="compositionally biased region" description="Basic and acidic residues" evidence="1">
    <location>
        <begin position="136"/>
        <end position="154"/>
    </location>
</feature>
<feature type="non-terminal residue" evidence="2">
    <location>
        <position position="235"/>
    </location>
</feature>
<feature type="region of interest" description="Disordered" evidence="1">
    <location>
        <begin position="171"/>
        <end position="223"/>
    </location>
</feature>
<accession>A0A6J4ILJ4</accession>
<feature type="compositionally biased region" description="Basic and acidic residues" evidence="1">
    <location>
        <begin position="39"/>
        <end position="53"/>
    </location>
</feature>
<feature type="compositionally biased region" description="Basic residues" evidence="1">
    <location>
        <begin position="107"/>
        <end position="118"/>
    </location>
</feature>
<dbReference type="AlphaFoldDB" id="A0A6J4ILJ4"/>
<name>A0A6J4ILJ4_9MICC</name>
<proteinExistence type="predicted"/>
<feature type="compositionally biased region" description="Basic and acidic residues" evidence="1">
    <location>
        <begin position="91"/>
        <end position="106"/>
    </location>
</feature>
<feature type="compositionally biased region" description="Basic and acidic residues" evidence="1">
    <location>
        <begin position="207"/>
        <end position="217"/>
    </location>
</feature>
<feature type="compositionally biased region" description="Basic residues" evidence="1">
    <location>
        <begin position="181"/>
        <end position="192"/>
    </location>
</feature>